<dbReference type="Proteomes" id="UP001595912">
    <property type="component" value="Unassembled WGS sequence"/>
</dbReference>
<sequence>MHRTLVPLATAGLLAVIGVAEILLDSAFSAAPAVPALALAAVVAGAALAGRFPITGAAVVALAFPIAVAGGLNGPTGAAVFGFFLAPGWAGYRRAASWPAPLAAQLMASLGTWLAARAAGSTVTGVAAMAWENLFFGLLCWGAWGVGLLARRLRDRAELLARLTTALDAERDAREHAVVAEERQRIARDMHDAVAHSISVMVLQLGAVRATLPPGTPQAEMLEGVERLGRESVRELHTLVGILRDTPAATTAPQPSLARAEDLVAEVRAAGLPVELTVDGDLTGLPRAQDISAYRVLQEALTNVLRHAGTAATSVHLQRTPDSVTLTVDNAAGPATPVDSGGHGLIGMRERVAVFSGTLAAGARPGGYTVRAVFPLGTATAPAILTGRA</sequence>
<keyword evidence="9" id="KW-1133">Transmembrane helix</keyword>
<dbReference type="InterPro" id="IPR036890">
    <property type="entry name" value="HATPase_C_sf"/>
</dbReference>
<dbReference type="PANTHER" id="PTHR24421:SF10">
    <property type="entry name" value="NITRATE_NITRITE SENSOR PROTEIN NARQ"/>
    <property type="match status" value="1"/>
</dbReference>
<evidence type="ECO:0000256" key="3">
    <source>
        <dbReference type="ARBA" id="ARBA00022553"/>
    </source>
</evidence>
<dbReference type="InterPro" id="IPR011712">
    <property type="entry name" value="Sig_transdc_His_kin_sub3_dim/P"/>
</dbReference>
<dbReference type="GO" id="GO:0016301">
    <property type="term" value="F:kinase activity"/>
    <property type="evidence" value="ECO:0007669"/>
    <property type="project" value="UniProtKB-KW"/>
</dbReference>
<keyword evidence="9" id="KW-0472">Membrane</keyword>
<dbReference type="PANTHER" id="PTHR24421">
    <property type="entry name" value="NITRATE/NITRITE SENSOR PROTEIN NARX-RELATED"/>
    <property type="match status" value="1"/>
</dbReference>
<evidence type="ECO:0000256" key="9">
    <source>
        <dbReference type="SAM" id="Phobius"/>
    </source>
</evidence>
<keyword evidence="7" id="KW-0067">ATP-binding</keyword>
<keyword evidence="6 11" id="KW-0418">Kinase</keyword>
<comment type="caution">
    <text evidence="11">The sequence shown here is derived from an EMBL/GenBank/DDBJ whole genome shotgun (WGS) entry which is preliminary data.</text>
</comment>
<organism evidence="11 12">
    <name type="scientific">Dactylosporangium cerinum</name>
    <dbReference type="NCBI Taxonomy" id="1434730"/>
    <lineage>
        <taxon>Bacteria</taxon>
        <taxon>Bacillati</taxon>
        <taxon>Actinomycetota</taxon>
        <taxon>Actinomycetes</taxon>
        <taxon>Micromonosporales</taxon>
        <taxon>Micromonosporaceae</taxon>
        <taxon>Dactylosporangium</taxon>
    </lineage>
</organism>
<evidence type="ECO:0000313" key="12">
    <source>
        <dbReference type="Proteomes" id="UP001595912"/>
    </source>
</evidence>
<proteinExistence type="predicted"/>
<keyword evidence="5" id="KW-0547">Nucleotide-binding</keyword>
<evidence type="ECO:0000256" key="2">
    <source>
        <dbReference type="ARBA" id="ARBA00012438"/>
    </source>
</evidence>
<evidence type="ECO:0000256" key="5">
    <source>
        <dbReference type="ARBA" id="ARBA00022741"/>
    </source>
</evidence>
<evidence type="ECO:0000256" key="8">
    <source>
        <dbReference type="ARBA" id="ARBA00023012"/>
    </source>
</evidence>
<evidence type="ECO:0000256" key="4">
    <source>
        <dbReference type="ARBA" id="ARBA00022679"/>
    </source>
</evidence>
<feature type="transmembrane region" description="Helical" evidence="9">
    <location>
        <begin position="57"/>
        <end position="86"/>
    </location>
</feature>
<evidence type="ECO:0000256" key="7">
    <source>
        <dbReference type="ARBA" id="ARBA00022840"/>
    </source>
</evidence>
<dbReference type="CDD" id="cd16917">
    <property type="entry name" value="HATPase_UhpB-NarQ-NarX-like"/>
    <property type="match status" value="1"/>
</dbReference>
<evidence type="ECO:0000256" key="6">
    <source>
        <dbReference type="ARBA" id="ARBA00022777"/>
    </source>
</evidence>
<feature type="domain" description="Signal transduction histidine kinase subgroup 3 dimerisation and phosphoacceptor" evidence="10">
    <location>
        <begin position="182"/>
        <end position="246"/>
    </location>
</feature>
<accession>A0ABV9VPR5</accession>
<name>A0ABV9VPR5_9ACTN</name>
<evidence type="ECO:0000313" key="11">
    <source>
        <dbReference type="EMBL" id="MFC4997580.1"/>
    </source>
</evidence>
<dbReference type="EMBL" id="JBHSIU010000010">
    <property type="protein sequence ID" value="MFC4997580.1"/>
    <property type="molecule type" value="Genomic_DNA"/>
</dbReference>
<keyword evidence="4" id="KW-0808">Transferase</keyword>
<dbReference type="Pfam" id="PF07730">
    <property type="entry name" value="HisKA_3"/>
    <property type="match status" value="1"/>
</dbReference>
<dbReference type="SUPFAM" id="SSF55874">
    <property type="entry name" value="ATPase domain of HSP90 chaperone/DNA topoisomerase II/histidine kinase"/>
    <property type="match status" value="1"/>
</dbReference>
<keyword evidence="3" id="KW-0597">Phosphoprotein</keyword>
<protein>
    <recommendedName>
        <fullName evidence="2">histidine kinase</fullName>
        <ecNumber evidence="2">2.7.13.3</ecNumber>
    </recommendedName>
</protein>
<dbReference type="EC" id="2.7.13.3" evidence="2"/>
<reference evidence="12" key="1">
    <citation type="journal article" date="2019" name="Int. J. Syst. Evol. Microbiol.">
        <title>The Global Catalogue of Microorganisms (GCM) 10K type strain sequencing project: providing services to taxonomists for standard genome sequencing and annotation.</title>
        <authorList>
            <consortium name="The Broad Institute Genomics Platform"/>
            <consortium name="The Broad Institute Genome Sequencing Center for Infectious Disease"/>
            <person name="Wu L."/>
            <person name="Ma J."/>
        </authorList>
    </citation>
    <scope>NUCLEOTIDE SEQUENCE [LARGE SCALE GENOMIC DNA]</scope>
    <source>
        <strain evidence="12">CGMCC 4.7152</strain>
    </source>
</reference>
<feature type="transmembrane region" description="Helical" evidence="9">
    <location>
        <begin position="98"/>
        <end position="116"/>
    </location>
</feature>
<keyword evidence="9" id="KW-0812">Transmembrane</keyword>
<feature type="transmembrane region" description="Helical" evidence="9">
    <location>
        <begin position="30"/>
        <end position="50"/>
    </location>
</feature>
<feature type="transmembrane region" description="Helical" evidence="9">
    <location>
        <begin position="128"/>
        <end position="150"/>
    </location>
</feature>
<comment type="catalytic activity">
    <reaction evidence="1">
        <text>ATP + protein L-histidine = ADP + protein N-phospho-L-histidine.</text>
        <dbReference type="EC" id="2.7.13.3"/>
    </reaction>
</comment>
<gene>
    <name evidence="11" type="ORF">ACFPIJ_07065</name>
</gene>
<dbReference type="InterPro" id="IPR050482">
    <property type="entry name" value="Sensor_HK_TwoCompSys"/>
</dbReference>
<dbReference type="Gene3D" id="3.30.565.10">
    <property type="entry name" value="Histidine kinase-like ATPase, C-terminal domain"/>
    <property type="match status" value="1"/>
</dbReference>
<keyword evidence="12" id="KW-1185">Reference proteome</keyword>
<keyword evidence="8" id="KW-0902">Two-component regulatory system</keyword>
<dbReference type="Gene3D" id="1.20.5.1930">
    <property type="match status" value="1"/>
</dbReference>
<evidence type="ECO:0000256" key="1">
    <source>
        <dbReference type="ARBA" id="ARBA00000085"/>
    </source>
</evidence>
<evidence type="ECO:0000259" key="10">
    <source>
        <dbReference type="Pfam" id="PF07730"/>
    </source>
</evidence>
<dbReference type="RefSeq" id="WP_380113811.1">
    <property type="nucleotide sequence ID" value="NZ_JBHSIU010000010.1"/>
</dbReference>